<sequence>MLATNWPCREFMILPTGMYRSIKTELSHAGNKLAMQEFMILPTGLSHAGNKLAMQEFMILPTGMYRSIKQERSHAGNKLAMQEFMILPTGIHDSTNWYVWSIKQELQSCWKQTGHAGILDSTNWSIKQDLVMLKQTGHLVMYRSINKDWPMRHAGDSTNWYVWVYKTGLGHAGNKLAMQGIHDSTNWSIKQELSHAGKQTGHAGIHDSTNWSIKQELSHAGNKLAMQEFMILPTELSHAGNKLAMTTNWYGYKQELSQEWPCRNDDSTNCHAVKLAMQEFMILPTGKYRSIKQELSHAGTNWPGIHDSTNWSINKNLSHAGNKLAMQEFMILPTGMYRSIKQGLQSCWKQSGHAGNHDSTNWYRSINKNFSHAGKQMPCRNS</sequence>
<keyword evidence="1" id="KW-0456">Lyase</keyword>
<reference evidence="1 2" key="1">
    <citation type="submission" date="2020-06" db="EMBL/GenBank/DDBJ databases">
        <authorList>
            <person name="Li R."/>
            <person name="Bekaert M."/>
        </authorList>
    </citation>
    <scope>NUCLEOTIDE SEQUENCE [LARGE SCALE GENOMIC DNA]</scope>
    <source>
        <strain evidence="2">wild</strain>
    </source>
</reference>
<dbReference type="OrthoDB" id="1697738at2759"/>
<dbReference type="PANTHER" id="PTHR11902:SF1">
    <property type="entry name" value="ENOLASE"/>
    <property type="match status" value="1"/>
</dbReference>
<name>A0A6J8BGX9_MYTCO</name>
<dbReference type="Proteomes" id="UP000507470">
    <property type="component" value="Unassembled WGS sequence"/>
</dbReference>
<accession>A0A6J8BGX9</accession>
<dbReference type="PANTHER" id="PTHR11902">
    <property type="entry name" value="ENOLASE"/>
    <property type="match status" value="1"/>
</dbReference>
<protein>
    <submittedName>
        <fullName evidence="1">ENO</fullName>
        <ecNumber evidence="1">4.2.1.11</ecNumber>
    </submittedName>
</protein>
<organism evidence="1 2">
    <name type="scientific">Mytilus coruscus</name>
    <name type="common">Sea mussel</name>
    <dbReference type="NCBI Taxonomy" id="42192"/>
    <lineage>
        <taxon>Eukaryota</taxon>
        <taxon>Metazoa</taxon>
        <taxon>Spiralia</taxon>
        <taxon>Lophotrochozoa</taxon>
        <taxon>Mollusca</taxon>
        <taxon>Bivalvia</taxon>
        <taxon>Autobranchia</taxon>
        <taxon>Pteriomorphia</taxon>
        <taxon>Mytilida</taxon>
        <taxon>Mytiloidea</taxon>
        <taxon>Mytilidae</taxon>
        <taxon>Mytilinae</taxon>
        <taxon>Mytilus</taxon>
    </lineage>
</organism>
<dbReference type="GO" id="GO:0000287">
    <property type="term" value="F:magnesium ion binding"/>
    <property type="evidence" value="ECO:0007669"/>
    <property type="project" value="InterPro"/>
</dbReference>
<dbReference type="GO" id="GO:0006096">
    <property type="term" value="P:glycolytic process"/>
    <property type="evidence" value="ECO:0007669"/>
    <property type="project" value="InterPro"/>
</dbReference>
<dbReference type="GO" id="GO:0004634">
    <property type="term" value="F:phosphopyruvate hydratase activity"/>
    <property type="evidence" value="ECO:0007669"/>
    <property type="project" value="UniProtKB-EC"/>
</dbReference>
<proteinExistence type="predicted"/>
<dbReference type="InterPro" id="IPR000941">
    <property type="entry name" value="Enolase"/>
</dbReference>
<dbReference type="EMBL" id="CACVKT020003176">
    <property type="protein sequence ID" value="CAC5382164.1"/>
    <property type="molecule type" value="Genomic_DNA"/>
</dbReference>
<evidence type="ECO:0000313" key="1">
    <source>
        <dbReference type="EMBL" id="CAC5382164.1"/>
    </source>
</evidence>
<dbReference type="EC" id="4.2.1.11" evidence="1"/>
<dbReference type="AlphaFoldDB" id="A0A6J8BGX9"/>
<dbReference type="GO" id="GO:0000015">
    <property type="term" value="C:phosphopyruvate hydratase complex"/>
    <property type="evidence" value="ECO:0007669"/>
    <property type="project" value="InterPro"/>
</dbReference>
<evidence type="ECO:0000313" key="2">
    <source>
        <dbReference type="Proteomes" id="UP000507470"/>
    </source>
</evidence>
<gene>
    <name evidence="1" type="ORF">MCOR_18019</name>
</gene>
<keyword evidence="2" id="KW-1185">Reference proteome</keyword>